<name>A0A9N9PGK6_9GLOM</name>
<dbReference type="InterPro" id="IPR027417">
    <property type="entry name" value="P-loop_NTPase"/>
</dbReference>
<evidence type="ECO:0000313" key="2">
    <source>
        <dbReference type="Proteomes" id="UP000789405"/>
    </source>
</evidence>
<evidence type="ECO:0000313" key="1">
    <source>
        <dbReference type="EMBL" id="CAG8818318.1"/>
    </source>
</evidence>
<dbReference type="EMBL" id="CAJVPY010056389">
    <property type="protein sequence ID" value="CAG8818318.1"/>
    <property type="molecule type" value="Genomic_DNA"/>
</dbReference>
<reference evidence="1" key="1">
    <citation type="submission" date="2021-06" db="EMBL/GenBank/DDBJ databases">
        <authorList>
            <person name="Kallberg Y."/>
            <person name="Tangrot J."/>
            <person name="Rosling A."/>
        </authorList>
    </citation>
    <scope>NUCLEOTIDE SEQUENCE</scope>
    <source>
        <strain evidence="1">MA453B</strain>
    </source>
</reference>
<keyword evidence="2" id="KW-1185">Reference proteome</keyword>
<accession>A0A9N9PGK6</accession>
<feature type="non-terminal residue" evidence="1">
    <location>
        <position position="1"/>
    </location>
</feature>
<sequence>CKEYLERKGLRVKVLNESFITEDSFGGLKKYGENLEKFRKQELDREQFRKETIEWEKWIRDNWMTQIYICMAHEEKPDVILMDRNLIEALMILWNTPIEETIKRLRFRGRPGEEDIKYFQTLAETYQENAIKIYPNVKDTTNKMPPQKKRKIEEEITNLDTVKATKTWTKEIFKIQNNRIKGDSLEEKAAQILKAQNMITIMTKAHLLEENEEKIKLRKIVGDGGVDLFGEIVIHNQTLQWIAQCKMTKRLENSV</sequence>
<organism evidence="1 2">
    <name type="scientific">Dentiscutata erythropus</name>
    <dbReference type="NCBI Taxonomy" id="1348616"/>
    <lineage>
        <taxon>Eukaryota</taxon>
        <taxon>Fungi</taxon>
        <taxon>Fungi incertae sedis</taxon>
        <taxon>Mucoromycota</taxon>
        <taxon>Glomeromycotina</taxon>
        <taxon>Glomeromycetes</taxon>
        <taxon>Diversisporales</taxon>
        <taxon>Gigasporaceae</taxon>
        <taxon>Dentiscutata</taxon>
    </lineage>
</organism>
<dbReference type="AlphaFoldDB" id="A0A9N9PGK6"/>
<dbReference type="SUPFAM" id="SSF52540">
    <property type="entry name" value="P-loop containing nucleoside triphosphate hydrolases"/>
    <property type="match status" value="1"/>
</dbReference>
<protein>
    <submittedName>
        <fullName evidence="1">8277_t:CDS:1</fullName>
    </submittedName>
</protein>
<dbReference type="Proteomes" id="UP000789405">
    <property type="component" value="Unassembled WGS sequence"/>
</dbReference>
<comment type="caution">
    <text evidence="1">The sequence shown here is derived from an EMBL/GenBank/DDBJ whole genome shotgun (WGS) entry which is preliminary data.</text>
</comment>
<gene>
    <name evidence="1" type="ORF">DERYTH_LOCUS26604</name>
</gene>
<dbReference type="Gene3D" id="3.40.50.300">
    <property type="entry name" value="P-loop containing nucleotide triphosphate hydrolases"/>
    <property type="match status" value="1"/>
</dbReference>
<feature type="non-terminal residue" evidence="1">
    <location>
        <position position="255"/>
    </location>
</feature>
<proteinExistence type="predicted"/>